<organism evidence="15 16">
    <name type="scientific">Syncephalis pseudoplumigaleata</name>
    <dbReference type="NCBI Taxonomy" id="1712513"/>
    <lineage>
        <taxon>Eukaryota</taxon>
        <taxon>Fungi</taxon>
        <taxon>Fungi incertae sedis</taxon>
        <taxon>Zoopagomycota</taxon>
        <taxon>Zoopagomycotina</taxon>
        <taxon>Zoopagomycetes</taxon>
        <taxon>Zoopagales</taxon>
        <taxon>Piptocephalidaceae</taxon>
        <taxon>Syncephalis</taxon>
    </lineage>
</organism>
<evidence type="ECO:0000256" key="10">
    <source>
        <dbReference type="ARBA" id="ARBA00024323"/>
    </source>
</evidence>
<dbReference type="OrthoDB" id="193467at2759"/>
<dbReference type="GO" id="GO:0005741">
    <property type="term" value="C:mitochondrial outer membrane"/>
    <property type="evidence" value="ECO:0007669"/>
    <property type="project" value="UniProtKB-SubCell"/>
</dbReference>
<dbReference type="SUPFAM" id="SSF69593">
    <property type="entry name" value="Glycerol-3-phosphate (1)-acyltransferase"/>
    <property type="match status" value="1"/>
</dbReference>
<comment type="subcellular location">
    <subcellularLocation>
        <location evidence="1">Mitochondrion inner membrane</location>
        <topology evidence="1">Peripheral membrane protein</topology>
        <orientation evidence="1">Intermembrane side</orientation>
    </subcellularLocation>
    <subcellularLocation>
        <location evidence="10">Mitochondrion outer membrane</location>
        <topology evidence="10">Peripheral membrane protein</topology>
        <orientation evidence="10">Intermembrane side</orientation>
    </subcellularLocation>
</comment>
<keyword evidence="3 15" id="KW-0808">Transferase</keyword>
<dbReference type="PANTHER" id="PTHR12497">
    <property type="entry name" value="TAZ PROTEIN TAFAZZIN"/>
    <property type="match status" value="1"/>
</dbReference>
<dbReference type="GO" id="GO:0007007">
    <property type="term" value="P:inner mitochondrial membrane organization"/>
    <property type="evidence" value="ECO:0007669"/>
    <property type="project" value="TreeGrafter"/>
</dbReference>
<feature type="signal peptide" evidence="13">
    <location>
        <begin position="1"/>
        <end position="22"/>
    </location>
</feature>
<dbReference type="AlphaFoldDB" id="A0A4P9Z5H9"/>
<dbReference type="PANTHER" id="PTHR12497:SF0">
    <property type="entry name" value="TAFAZZIN"/>
    <property type="match status" value="1"/>
</dbReference>
<dbReference type="Pfam" id="PF01553">
    <property type="entry name" value="Acyltransferase"/>
    <property type="match status" value="1"/>
</dbReference>
<accession>A0A4P9Z5H9</accession>
<feature type="non-terminal residue" evidence="15">
    <location>
        <position position="173"/>
    </location>
</feature>
<keyword evidence="8" id="KW-0472">Membrane</keyword>
<feature type="domain" description="Phospholipid/glycerol acyltransferase" evidence="14">
    <location>
        <begin position="54"/>
        <end position="170"/>
    </location>
</feature>
<keyword evidence="16" id="KW-1185">Reference proteome</keyword>
<evidence type="ECO:0000313" key="16">
    <source>
        <dbReference type="Proteomes" id="UP000278143"/>
    </source>
</evidence>
<evidence type="ECO:0000259" key="14">
    <source>
        <dbReference type="SMART" id="SM00563"/>
    </source>
</evidence>
<protein>
    <recommendedName>
        <fullName evidence="12">Tafazzin family protein</fullName>
    </recommendedName>
</protein>
<evidence type="ECO:0000313" key="15">
    <source>
        <dbReference type="EMBL" id="RKP26880.1"/>
    </source>
</evidence>
<keyword evidence="5" id="KW-0999">Mitochondrion inner membrane</keyword>
<feature type="chain" id="PRO_5020862887" description="Tafazzin family protein" evidence="13">
    <location>
        <begin position="23"/>
        <end position="173"/>
    </location>
</feature>
<gene>
    <name evidence="15" type="ORF">SYNPS1DRAFT_11384</name>
</gene>
<dbReference type="GO" id="GO:0005743">
    <property type="term" value="C:mitochondrial inner membrane"/>
    <property type="evidence" value="ECO:0007669"/>
    <property type="project" value="UniProtKB-SubCell"/>
</dbReference>
<dbReference type="Proteomes" id="UP000278143">
    <property type="component" value="Unassembled WGS sequence"/>
</dbReference>
<keyword evidence="9 15" id="KW-0012">Acyltransferase</keyword>
<sequence length="173" mass="19301">PAARNALWHLASRATLLSVGLASKGFLSAAVRSRVYGLESLVQLLCDVRRTRPVITVANHASSLDDPLLWGYLPTAMLARPTHVRWSLGAKEVCHKNAILDQFFQLGKTLPVVRGDGIYQPAINFALDRLNDGEWIHVFPEARINQAPDMIRFKWGVARLIMECKQLPIVIPL</sequence>
<comment type="catalytic activity">
    <reaction evidence="11">
        <text>1'-[1,2-diacyl-sn-glycero-3-phospho],3'-[1-acyl-sn-glycero-3-phospho]-glycerol + a 1,2-diacyl-sn-glycero-3-phosphocholine = a cardiolipin + a 1-acyl-sn-glycero-3-phosphocholine</text>
        <dbReference type="Rhea" id="RHEA:33731"/>
        <dbReference type="ChEBI" id="CHEBI:57643"/>
        <dbReference type="ChEBI" id="CHEBI:58168"/>
        <dbReference type="ChEBI" id="CHEBI:62237"/>
        <dbReference type="ChEBI" id="CHEBI:64743"/>
    </reaction>
    <physiologicalReaction direction="left-to-right" evidence="11">
        <dbReference type="Rhea" id="RHEA:33732"/>
    </physiologicalReaction>
    <physiologicalReaction direction="right-to-left" evidence="11">
        <dbReference type="Rhea" id="RHEA:33733"/>
    </physiologicalReaction>
</comment>
<evidence type="ECO:0000256" key="2">
    <source>
        <dbReference type="ARBA" id="ARBA00010524"/>
    </source>
</evidence>
<dbReference type="GO" id="GO:0035965">
    <property type="term" value="P:cardiolipin acyl-chain remodeling"/>
    <property type="evidence" value="ECO:0007669"/>
    <property type="project" value="TreeGrafter"/>
</dbReference>
<evidence type="ECO:0000256" key="12">
    <source>
        <dbReference type="RuleBase" id="RU365062"/>
    </source>
</evidence>
<dbReference type="PRINTS" id="PR00979">
    <property type="entry name" value="TAFAZZIN"/>
</dbReference>
<dbReference type="CDD" id="cd07989">
    <property type="entry name" value="LPLAT_AGPAT-like"/>
    <property type="match status" value="1"/>
</dbReference>
<feature type="non-terminal residue" evidence="15">
    <location>
        <position position="1"/>
    </location>
</feature>
<proteinExistence type="inferred from homology"/>
<keyword evidence="13" id="KW-0732">Signal</keyword>
<keyword evidence="6" id="KW-0443">Lipid metabolism</keyword>
<evidence type="ECO:0000256" key="13">
    <source>
        <dbReference type="SAM" id="SignalP"/>
    </source>
</evidence>
<dbReference type="InterPro" id="IPR000872">
    <property type="entry name" value="Tafazzin"/>
</dbReference>
<dbReference type="EMBL" id="KZ989313">
    <property type="protein sequence ID" value="RKP26880.1"/>
    <property type="molecule type" value="Genomic_DNA"/>
</dbReference>
<dbReference type="GO" id="GO:0047184">
    <property type="term" value="F:1-acylglycerophosphocholine O-acyltransferase activity"/>
    <property type="evidence" value="ECO:0007669"/>
    <property type="project" value="TreeGrafter"/>
</dbReference>
<evidence type="ECO:0000256" key="11">
    <source>
        <dbReference type="ARBA" id="ARBA00047906"/>
    </source>
</evidence>
<evidence type="ECO:0000256" key="4">
    <source>
        <dbReference type="ARBA" id="ARBA00022787"/>
    </source>
</evidence>
<keyword evidence="7" id="KW-0496">Mitochondrion</keyword>
<evidence type="ECO:0000256" key="3">
    <source>
        <dbReference type="ARBA" id="ARBA00022679"/>
    </source>
</evidence>
<dbReference type="SMART" id="SM00563">
    <property type="entry name" value="PlsC"/>
    <property type="match status" value="1"/>
</dbReference>
<evidence type="ECO:0000256" key="7">
    <source>
        <dbReference type="ARBA" id="ARBA00023128"/>
    </source>
</evidence>
<dbReference type="InterPro" id="IPR002123">
    <property type="entry name" value="Plipid/glycerol_acylTrfase"/>
</dbReference>
<evidence type="ECO:0000256" key="6">
    <source>
        <dbReference type="ARBA" id="ARBA00023098"/>
    </source>
</evidence>
<reference evidence="16" key="1">
    <citation type="journal article" date="2018" name="Nat. Microbiol.">
        <title>Leveraging single-cell genomics to expand the fungal tree of life.</title>
        <authorList>
            <person name="Ahrendt S.R."/>
            <person name="Quandt C.A."/>
            <person name="Ciobanu D."/>
            <person name="Clum A."/>
            <person name="Salamov A."/>
            <person name="Andreopoulos B."/>
            <person name="Cheng J.F."/>
            <person name="Woyke T."/>
            <person name="Pelin A."/>
            <person name="Henrissat B."/>
            <person name="Reynolds N.K."/>
            <person name="Benny G.L."/>
            <person name="Smith M.E."/>
            <person name="James T.Y."/>
            <person name="Grigoriev I.V."/>
        </authorList>
    </citation>
    <scope>NUCLEOTIDE SEQUENCE [LARGE SCALE GENOMIC DNA]</scope>
    <source>
        <strain evidence="16">Benny S71-1</strain>
    </source>
</reference>
<evidence type="ECO:0000256" key="1">
    <source>
        <dbReference type="ARBA" id="ARBA00004137"/>
    </source>
</evidence>
<evidence type="ECO:0000256" key="8">
    <source>
        <dbReference type="ARBA" id="ARBA00023136"/>
    </source>
</evidence>
<comment type="similarity">
    <text evidence="2 12">Belongs to the taffazin family.</text>
</comment>
<evidence type="ECO:0000256" key="5">
    <source>
        <dbReference type="ARBA" id="ARBA00022792"/>
    </source>
</evidence>
<name>A0A4P9Z5H9_9FUNG</name>
<evidence type="ECO:0000256" key="9">
    <source>
        <dbReference type="ARBA" id="ARBA00023315"/>
    </source>
</evidence>
<keyword evidence="4" id="KW-1000">Mitochondrion outer membrane</keyword>